<keyword evidence="3" id="KW-1185">Reference proteome</keyword>
<accession>A0A6A5XT35</accession>
<feature type="region of interest" description="Disordered" evidence="1">
    <location>
        <begin position="1"/>
        <end position="41"/>
    </location>
</feature>
<sequence length="305" mass="34915">MFKVYKQRQQSRSGGGSDPTARSKSRRGDVAAPKSRHTKCTSLAVPRTRSSNHSLFFTIPRELRNLVYHELWKQSPTVWKVPYKQLRFQVVYEKGEAEYNGAHKLPIWLLTCQCILAEGLDQLHSRSRWSFGSDKKVRTYADQGTRSPLICCKGTKEVILKLSSLILEPPYDLRARIDPLLDRDLQTIAEILYQSTTTRTLCVRFGVSSDLFSKGATVRLDLARLNIFRDLPLEKLEFQVYKTFEIGDNVDPSSTTADDDEERVVDDEIYKTASRLMGASSLKDDGIIRNQYDKNIRIVFTRKGI</sequence>
<evidence type="ECO:0000256" key="1">
    <source>
        <dbReference type="SAM" id="MobiDB-lite"/>
    </source>
</evidence>
<reference evidence="2" key="1">
    <citation type="journal article" date="2020" name="Stud. Mycol.">
        <title>101 Dothideomycetes genomes: a test case for predicting lifestyles and emergence of pathogens.</title>
        <authorList>
            <person name="Haridas S."/>
            <person name="Albert R."/>
            <person name="Binder M."/>
            <person name="Bloem J."/>
            <person name="Labutti K."/>
            <person name="Salamov A."/>
            <person name="Andreopoulos B."/>
            <person name="Baker S."/>
            <person name="Barry K."/>
            <person name="Bills G."/>
            <person name="Bluhm B."/>
            <person name="Cannon C."/>
            <person name="Castanera R."/>
            <person name="Culley D."/>
            <person name="Daum C."/>
            <person name="Ezra D."/>
            <person name="Gonzalez J."/>
            <person name="Henrissat B."/>
            <person name="Kuo A."/>
            <person name="Liang C."/>
            <person name="Lipzen A."/>
            <person name="Lutzoni F."/>
            <person name="Magnuson J."/>
            <person name="Mondo S."/>
            <person name="Nolan M."/>
            <person name="Ohm R."/>
            <person name="Pangilinan J."/>
            <person name="Park H.-J."/>
            <person name="Ramirez L."/>
            <person name="Alfaro M."/>
            <person name="Sun H."/>
            <person name="Tritt A."/>
            <person name="Yoshinaga Y."/>
            <person name="Zwiers L.-H."/>
            <person name="Turgeon B."/>
            <person name="Goodwin S."/>
            <person name="Spatafora J."/>
            <person name="Crous P."/>
            <person name="Grigoriev I."/>
        </authorList>
    </citation>
    <scope>NUCLEOTIDE SEQUENCE</scope>
    <source>
        <strain evidence="2">CBS 175.79</strain>
    </source>
</reference>
<name>A0A6A5XT35_9PLEO</name>
<dbReference type="AlphaFoldDB" id="A0A6A5XT35"/>
<evidence type="ECO:0000313" key="3">
    <source>
        <dbReference type="Proteomes" id="UP000799778"/>
    </source>
</evidence>
<proteinExistence type="predicted"/>
<dbReference type="Proteomes" id="UP000799778">
    <property type="component" value="Unassembled WGS sequence"/>
</dbReference>
<organism evidence="2 3">
    <name type="scientific">Aaosphaeria arxii CBS 175.79</name>
    <dbReference type="NCBI Taxonomy" id="1450172"/>
    <lineage>
        <taxon>Eukaryota</taxon>
        <taxon>Fungi</taxon>
        <taxon>Dikarya</taxon>
        <taxon>Ascomycota</taxon>
        <taxon>Pezizomycotina</taxon>
        <taxon>Dothideomycetes</taxon>
        <taxon>Pleosporomycetidae</taxon>
        <taxon>Pleosporales</taxon>
        <taxon>Pleosporales incertae sedis</taxon>
        <taxon>Aaosphaeria</taxon>
    </lineage>
</organism>
<protein>
    <submittedName>
        <fullName evidence="2">Uncharacterized protein</fullName>
    </submittedName>
</protein>
<gene>
    <name evidence="2" type="ORF">BU24DRAFT_450596</name>
</gene>
<dbReference type="RefSeq" id="XP_033384316.1">
    <property type="nucleotide sequence ID" value="XM_033531038.1"/>
</dbReference>
<evidence type="ECO:0000313" key="2">
    <source>
        <dbReference type="EMBL" id="KAF2015977.1"/>
    </source>
</evidence>
<dbReference type="EMBL" id="ML978069">
    <property type="protein sequence ID" value="KAF2015977.1"/>
    <property type="molecule type" value="Genomic_DNA"/>
</dbReference>
<dbReference type="OrthoDB" id="3799620at2759"/>
<dbReference type="GeneID" id="54288435"/>